<dbReference type="Gene3D" id="2.130.10.10">
    <property type="entry name" value="YVTN repeat-like/Quinoprotein amine dehydrogenase"/>
    <property type="match status" value="1"/>
</dbReference>
<keyword evidence="1 3" id="KW-0853">WD repeat</keyword>
<organism evidence="5 6">
    <name type="scientific">Ditylenchus dipsaci</name>
    <dbReference type="NCBI Taxonomy" id="166011"/>
    <lineage>
        <taxon>Eukaryota</taxon>
        <taxon>Metazoa</taxon>
        <taxon>Ecdysozoa</taxon>
        <taxon>Nematoda</taxon>
        <taxon>Chromadorea</taxon>
        <taxon>Rhabditida</taxon>
        <taxon>Tylenchina</taxon>
        <taxon>Tylenchomorpha</taxon>
        <taxon>Sphaerularioidea</taxon>
        <taxon>Anguinidae</taxon>
        <taxon>Anguininae</taxon>
        <taxon>Ditylenchus</taxon>
    </lineage>
</organism>
<dbReference type="InterPro" id="IPR001680">
    <property type="entry name" value="WD40_rpt"/>
</dbReference>
<dbReference type="Proteomes" id="UP000887574">
    <property type="component" value="Unplaced"/>
</dbReference>
<keyword evidence="2" id="KW-0677">Repeat</keyword>
<dbReference type="SUPFAM" id="SSF50978">
    <property type="entry name" value="WD40 repeat-like"/>
    <property type="match status" value="1"/>
</dbReference>
<dbReference type="PROSITE" id="PS50294">
    <property type="entry name" value="WD_REPEATS_REGION"/>
    <property type="match status" value="1"/>
</dbReference>
<evidence type="ECO:0000256" key="2">
    <source>
        <dbReference type="ARBA" id="ARBA00022737"/>
    </source>
</evidence>
<feature type="repeat" description="WD" evidence="3">
    <location>
        <begin position="267"/>
        <end position="308"/>
    </location>
</feature>
<dbReference type="InterPro" id="IPR052234">
    <property type="entry name" value="U5_snRNP_Component"/>
</dbReference>
<dbReference type="InterPro" id="IPR036322">
    <property type="entry name" value="WD40_repeat_dom_sf"/>
</dbReference>
<dbReference type="PANTHER" id="PTHR44006">
    <property type="entry name" value="U5 SMALL NUCLEAR RIBONUCLEOPROTEIN 40 KDA PROTEIN"/>
    <property type="match status" value="1"/>
</dbReference>
<dbReference type="SMART" id="SM00320">
    <property type="entry name" value="WD40"/>
    <property type="match status" value="2"/>
</dbReference>
<feature type="domain" description="WD repeat-containing protein 54 beta-propeller" evidence="4">
    <location>
        <begin position="8"/>
        <end position="349"/>
    </location>
</feature>
<proteinExistence type="predicted"/>
<dbReference type="InterPro" id="IPR015943">
    <property type="entry name" value="WD40/YVTN_repeat-like_dom_sf"/>
</dbReference>
<evidence type="ECO:0000313" key="5">
    <source>
        <dbReference type="Proteomes" id="UP000887574"/>
    </source>
</evidence>
<reference evidence="6" key="1">
    <citation type="submission" date="2022-11" db="UniProtKB">
        <authorList>
            <consortium name="WormBaseParasite"/>
        </authorList>
    </citation>
    <scope>IDENTIFICATION</scope>
</reference>
<dbReference type="WBParaSite" id="jg20881">
    <property type="protein sequence ID" value="jg20881"/>
    <property type="gene ID" value="jg20881"/>
</dbReference>
<keyword evidence="5" id="KW-1185">Reference proteome</keyword>
<dbReference type="GO" id="GO:0071013">
    <property type="term" value="C:catalytic step 2 spliceosome"/>
    <property type="evidence" value="ECO:0007669"/>
    <property type="project" value="TreeGrafter"/>
</dbReference>
<accession>A0A915DLX3</accession>
<evidence type="ECO:0000313" key="6">
    <source>
        <dbReference type="WBParaSite" id="jg20881"/>
    </source>
</evidence>
<dbReference type="PROSITE" id="PS50082">
    <property type="entry name" value="WD_REPEATS_2"/>
    <property type="match status" value="1"/>
</dbReference>
<dbReference type="Pfam" id="PF21031">
    <property type="entry name" value="WDR54"/>
    <property type="match status" value="1"/>
</dbReference>
<evidence type="ECO:0000256" key="3">
    <source>
        <dbReference type="PROSITE-ProRule" id="PRU00221"/>
    </source>
</evidence>
<dbReference type="PANTHER" id="PTHR44006:SF1">
    <property type="entry name" value="U5 SMALL NUCLEAR RIBONUCLEOPROTEIN 40 KDA PROTEIN"/>
    <property type="match status" value="1"/>
</dbReference>
<evidence type="ECO:0000256" key="1">
    <source>
        <dbReference type="ARBA" id="ARBA00022574"/>
    </source>
</evidence>
<sequence length="379" mass="41570">MYEPDGDFTVKTGAAFLANNLSVFKHELKAISYAAFLGKNALQLLSWNDKMEQISCDLLSQKELANGAEPTVAGAIDSLTKESPSSLMQVKMCLPVNRTNPVAVLLSTTNLNIIDPKSKKVLFATETSSSIDTENEVTGKFGMKPCTFTRGIGCVDNIIMAGLNSGEITLITCSGESNFQQQKKLLKEHNAPVTDIATCGFDMITVSGDVQGNVVVWSKNMKSAAKKISTNQQLSVLNVLRKQVLCGTYLGQILIFSVNTGALMAEVNAHSRQITSITVAVESAYILSASEDSYIRIWKLHTRKPEAYKVEFRFAQKFENMSIMGAEFSGARGSGFLVSHYENSKIFSFRINRKKQVVQKHSKMVVVCLQLAVLLLLLL</sequence>
<dbReference type="AlphaFoldDB" id="A0A915DLX3"/>
<evidence type="ECO:0000259" key="4">
    <source>
        <dbReference type="Pfam" id="PF21031"/>
    </source>
</evidence>
<protein>
    <recommendedName>
        <fullName evidence="4">WD repeat-containing protein 54 beta-propeller domain-containing protein</fullName>
    </recommendedName>
</protein>
<dbReference type="InterPro" id="IPR049546">
    <property type="entry name" value="WDR54_beta_prop"/>
</dbReference>
<dbReference type="GO" id="GO:0003723">
    <property type="term" value="F:RNA binding"/>
    <property type="evidence" value="ECO:0007669"/>
    <property type="project" value="TreeGrafter"/>
</dbReference>
<name>A0A915DLX3_9BILA</name>